<evidence type="ECO:0000256" key="1">
    <source>
        <dbReference type="ARBA" id="ARBA00023002"/>
    </source>
</evidence>
<dbReference type="SMART" id="SM01236">
    <property type="entry name" value="Haem_oxygenase_2"/>
    <property type="match status" value="1"/>
</dbReference>
<dbReference type="Proteomes" id="UP001597110">
    <property type="component" value="Unassembled WGS sequence"/>
</dbReference>
<dbReference type="SUPFAM" id="SSF48613">
    <property type="entry name" value="Heme oxygenase-like"/>
    <property type="match status" value="1"/>
</dbReference>
<protein>
    <submittedName>
        <fullName evidence="2">TenA family transcriptional regulator</fullName>
    </submittedName>
</protein>
<evidence type="ECO:0000313" key="3">
    <source>
        <dbReference type="Proteomes" id="UP001597110"/>
    </source>
</evidence>
<dbReference type="PANTHER" id="PTHR40279:SF3">
    <property type="entry name" value="4-AMINOBENZOATE SYNTHASE"/>
    <property type="match status" value="1"/>
</dbReference>
<comment type="caution">
    <text evidence="2">The sequence shown here is derived from an EMBL/GenBank/DDBJ whole genome shotgun (WGS) entry which is preliminary data.</text>
</comment>
<dbReference type="PANTHER" id="PTHR40279">
    <property type="entry name" value="PQQC-LIKE PROTEIN"/>
    <property type="match status" value="1"/>
</dbReference>
<organism evidence="2 3">
    <name type="scientific">Lysobacter brunescens</name>
    <dbReference type="NCBI Taxonomy" id="262323"/>
    <lineage>
        <taxon>Bacteria</taxon>
        <taxon>Pseudomonadati</taxon>
        <taxon>Pseudomonadota</taxon>
        <taxon>Gammaproteobacteria</taxon>
        <taxon>Lysobacterales</taxon>
        <taxon>Lysobacteraceae</taxon>
        <taxon>Lysobacter</taxon>
    </lineage>
</organism>
<evidence type="ECO:0000313" key="2">
    <source>
        <dbReference type="EMBL" id="MFD0727096.1"/>
    </source>
</evidence>
<gene>
    <name evidence="2" type="ORF">ACFQ0E_15985</name>
</gene>
<proteinExistence type="predicted"/>
<dbReference type="RefSeq" id="WP_386825526.1">
    <property type="nucleotide sequence ID" value="NZ_JBHTIF010000004.1"/>
</dbReference>
<name>A0ABW2YGG4_9GAMM</name>
<dbReference type="EMBL" id="JBHTIF010000004">
    <property type="protein sequence ID" value="MFD0727096.1"/>
    <property type="molecule type" value="Genomic_DNA"/>
</dbReference>
<accession>A0ABW2YGG4</accession>
<keyword evidence="1" id="KW-0560">Oxidoreductase</keyword>
<dbReference type="Gene3D" id="1.20.910.10">
    <property type="entry name" value="Heme oxygenase-like"/>
    <property type="match status" value="1"/>
</dbReference>
<keyword evidence="3" id="KW-1185">Reference proteome</keyword>
<sequence length="242" mass="27202">MLISERQTPHTAPTLLPPSLWDDLFPQGLLGELEDHPFLRLCREGKAPLSLLRGFLVQHSYYSEKFTRYLCALMSHLPNGDDVRALAVNLVEETGLDRPDAVTHAELYRRCLSEIGVTPHSQPMLPETGALIDNMFHYCRAHDPLEGLAALCLGAEAIVPTLYGGILEGLRKAGFDDRQLHFFVLHVSEDEAHALVMRDIINRLLRDHPHRRAKVLAIGEDMVRIRMAMLDAVLAQHPEVQA</sequence>
<dbReference type="Pfam" id="PF14518">
    <property type="entry name" value="Haem_oxygenas_2"/>
    <property type="match status" value="1"/>
</dbReference>
<dbReference type="InterPro" id="IPR039068">
    <property type="entry name" value="PqqC-like"/>
</dbReference>
<reference evidence="3" key="1">
    <citation type="journal article" date="2019" name="Int. J. Syst. Evol. Microbiol.">
        <title>The Global Catalogue of Microorganisms (GCM) 10K type strain sequencing project: providing services to taxonomists for standard genome sequencing and annotation.</title>
        <authorList>
            <consortium name="The Broad Institute Genomics Platform"/>
            <consortium name="The Broad Institute Genome Sequencing Center for Infectious Disease"/>
            <person name="Wu L."/>
            <person name="Ma J."/>
        </authorList>
    </citation>
    <scope>NUCLEOTIDE SEQUENCE [LARGE SCALE GENOMIC DNA]</scope>
    <source>
        <strain evidence="3">CCUG 55585</strain>
    </source>
</reference>
<dbReference type="InterPro" id="IPR016084">
    <property type="entry name" value="Haem_Oase-like_multi-hlx"/>
</dbReference>